<comment type="caution">
    <text evidence="2">The sequence shown here is derived from an EMBL/GenBank/DDBJ whole genome shotgun (WGS) entry which is preliminary data.</text>
</comment>
<dbReference type="EMBL" id="AFGF01000143">
    <property type="protein sequence ID" value="EGO63045.1"/>
    <property type="molecule type" value="Genomic_DNA"/>
</dbReference>
<dbReference type="STRING" id="1009370.ALO_14987"/>
<evidence type="ECO:0000259" key="1">
    <source>
        <dbReference type="Pfam" id="PF00717"/>
    </source>
</evidence>
<dbReference type="AlphaFoldDB" id="F7NLM3"/>
<dbReference type="Gene3D" id="2.10.109.10">
    <property type="entry name" value="Umud Fragment, subunit A"/>
    <property type="match status" value="1"/>
</dbReference>
<dbReference type="Proteomes" id="UP000003240">
    <property type="component" value="Unassembled WGS sequence"/>
</dbReference>
<organism evidence="2 3">
    <name type="scientific">Acetonema longum DSM 6540</name>
    <dbReference type="NCBI Taxonomy" id="1009370"/>
    <lineage>
        <taxon>Bacteria</taxon>
        <taxon>Bacillati</taxon>
        <taxon>Bacillota</taxon>
        <taxon>Negativicutes</taxon>
        <taxon>Acetonemataceae</taxon>
        <taxon>Acetonema</taxon>
    </lineage>
</organism>
<proteinExistence type="predicted"/>
<dbReference type="InterPro" id="IPR036286">
    <property type="entry name" value="LexA/Signal_pep-like_sf"/>
</dbReference>
<accession>F7NLM3</accession>
<protein>
    <recommendedName>
        <fullName evidence="1">Peptidase S24/S26A/S26B/S26C domain-containing protein</fullName>
    </recommendedName>
</protein>
<sequence>MQNDLAESFMDLPEGFSADFAFRVTGNSMKYVGIQEDDIAFIKRSDDDAIGQVIASSSGR</sequence>
<evidence type="ECO:0000313" key="2">
    <source>
        <dbReference type="EMBL" id="EGO63045.1"/>
    </source>
</evidence>
<dbReference type="Pfam" id="PF00717">
    <property type="entry name" value="Peptidase_S24"/>
    <property type="match status" value="1"/>
</dbReference>
<dbReference type="InterPro" id="IPR015927">
    <property type="entry name" value="Peptidase_S24_S26A/B/C"/>
</dbReference>
<gene>
    <name evidence="2" type="ORF">ALO_14987</name>
</gene>
<dbReference type="SUPFAM" id="SSF51306">
    <property type="entry name" value="LexA/Signal peptidase"/>
    <property type="match status" value="1"/>
</dbReference>
<evidence type="ECO:0000313" key="3">
    <source>
        <dbReference type="Proteomes" id="UP000003240"/>
    </source>
</evidence>
<feature type="domain" description="Peptidase S24/S26A/S26B/S26C" evidence="1">
    <location>
        <begin position="14"/>
        <end position="55"/>
    </location>
</feature>
<name>F7NLM3_9FIRM</name>
<keyword evidence="3" id="KW-1185">Reference proteome</keyword>
<reference evidence="2 3" key="1">
    <citation type="journal article" date="2011" name="EMBO J.">
        <title>Structural diversity of bacterial flagellar motors.</title>
        <authorList>
            <person name="Chen S."/>
            <person name="Beeby M."/>
            <person name="Murphy G.E."/>
            <person name="Leadbetter J.R."/>
            <person name="Hendrixson D.R."/>
            <person name="Briegel A."/>
            <person name="Li Z."/>
            <person name="Shi J."/>
            <person name="Tocheva E.I."/>
            <person name="Muller A."/>
            <person name="Dobro M.J."/>
            <person name="Jensen G.J."/>
        </authorList>
    </citation>
    <scope>NUCLEOTIDE SEQUENCE [LARGE SCALE GENOMIC DNA]</scope>
    <source>
        <strain evidence="2 3">DSM 6540</strain>
    </source>
</reference>